<dbReference type="Proteomes" id="UP000182798">
    <property type="component" value="Unassembled WGS sequence"/>
</dbReference>
<protein>
    <submittedName>
        <fullName evidence="1">Uncharacterized protein</fullName>
    </submittedName>
</protein>
<sequence length="106" mass="11900">MDTSEEILKIYYKAVVYCSTFISKTYGLSIEEYDKINPTVAQVAKILGNLGSLVEILAVSGDFDDENNKINLMQLGVIMKQIEKAINDDDEVELSILKRSLLKHIS</sequence>
<dbReference type="EMBL" id="MIQH01000747">
    <property type="protein sequence ID" value="OIR24271.1"/>
    <property type="molecule type" value="Genomic_DNA"/>
</dbReference>
<proteinExistence type="predicted"/>
<dbReference type="AlphaFoldDB" id="A0A1J5UJ36"/>
<comment type="caution">
    <text evidence="1">The sequence shown here is derived from an EMBL/GenBank/DDBJ whole genome shotgun (WGS) entry which is preliminary data.</text>
</comment>
<dbReference type="RefSeq" id="WP_071564821.1">
    <property type="nucleotide sequence ID" value="NZ_MIQH01000747.1"/>
</dbReference>
<organism evidence="1 2">
    <name type="scientific">Bathymodiolus thermophilus thioautotrophic gill symbiont</name>
    <dbReference type="NCBI Taxonomy" id="2360"/>
    <lineage>
        <taxon>Bacteria</taxon>
        <taxon>Pseudomonadati</taxon>
        <taxon>Pseudomonadota</taxon>
        <taxon>Gammaproteobacteria</taxon>
        <taxon>sulfur-oxidizing symbionts</taxon>
    </lineage>
</organism>
<evidence type="ECO:0000313" key="1">
    <source>
        <dbReference type="EMBL" id="OIR24271.1"/>
    </source>
</evidence>
<name>A0A1J5UJ36_9GAMM</name>
<reference evidence="2" key="1">
    <citation type="submission" date="2016-09" db="EMBL/GenBank/DDBJ databases">
        <title>Genome Sequence of Bathymodiolus thermophilus sulfur-oxidizing gill endosymbiont.</title>
        <authorList>
            <person name="Ponnudurai R."/>
            <person name="Kleiner M."/>
            <person name="Sayavedra L."/>
            <person name="Thuermer A."/>
            <person name="Felbeck H."/>
            <person name="Schlueter R."/>
            <person name="Schweder T."/>
            <person name="Markert S."/>
        </authorList>
    </citation>
    <scope>NUCLEOTIDE SEQUENCE [LARGE SCALE GENOMIC DNA]</scope>
    <source>
        <strain evidence="2">BAT/CrabSpa'14</strain>
    </source>
</reference>
<evidence type="ECO:0000313" key="2">
    <source>
        <dbReference type="Proteomes" id="UP000182798"/>
    </source>
</evidence>
<gene>
    <name evidence="1" type="ORF">BGC33_03115</name>
</gene>
<accession>A0A1J5UJ36</accession>